<comment type="caution">
    <text evidence="2">The sequence shown here is derived from an EMBL/GenBank/DDBJ whole genome shotgun (WGS) entry which is preliminary data.</text>
</comment>
<dbReference type="AlphaFoldDB" id="A0A931GKK1"/>
<dbReference type="Proteomes" id="UP000614047">
    <property type="component" value="Unassembled WGS sequence"/>
</dbReference>
<evidence type="ECO:0000313" key="2">
    <source>
        <dbReference type="EMBL" id="MBG6090437.1"/>
    </source>
</evidence>
<evidence type="ECO:0000256" key="1">
    <source>
        <dbReference type="SAM" id="MobiDB-lite"/>
    </source>
</evidence>
<feature type="compositionally biased region" description="Basic and acidic residues" evidence="1">
    <location>
        <begin position="1"/>
        <end position="12"/>
    </location>
</feature>
<accession>A0A931GKK1</accession>
<name>A0A931GKK1_9ACTN</name>
<gene>
    <name evidence="2" type="ORF">IW256_004550</name>
</gene>
<sequence>MQHPGLDLRGEESQGNAAECAEASEDRGFAEQEVAHLARGGSVEAEQGEIAAALCDGERESR</sequence>
<protein>
    <submittedName>
        <fullName evidence="2">Uncharacterized protein</fullName>
    </submittedName>
</protein>
<organism evidence="2 3">
    <name type="scientific">Actinomadura viridis</name>
    <dbReference type="NCBI Taxonomy" id="58110"/>
    <lineage>
        <taxon>Bacteria</taxon>
        <taxon>Bacillati</taxon>
        <taxon>Actinomycetota</taxon>
        <taxon>Actinomycetes</taxon>
        <taxon>Streptosporangiales</taxon>
        <taxon>Thermomonosporaceae</taxon>
        <taxon>Actinomadura</taxon>
    </lineage>
</organism>
<evidence type="ECO:0000313" key="3">
    <source>
        <dbReference type="Proteomes" id="UP000614047"/>
    </source>
</evidence>
<reference evidence="2" key="1">
    <citation type="submission" date="2020-11" db="EMBL/GenBank/DDBJ databases">
        <title>Sequencing the genomes of 1000 actinobacteria strains.</title>
        <authorList>
            <person name="Klenk H.-P."/>
        </authorList>
    </citation>
    <scope>NUCLEOTIDE SEQUENCE</scope>
    <source>
        <strain evidence="2">DSM 43175</strain>
    </source>
</reference>
<proteinExistence type="predicted"/>
<keyword evidence="3" id="KW-1185">Reference proteome</keyword>
<dbReference type="EMBL" id="JADOUA010000001">
    <property type="protein sequence ID" value="MBG6090437.1"/>
    <property type="molecule type" value="Genomic_DNA"/>
</dbReference>
<feature type="region of interest" description="Disordered" evidence="1">
    <location>
        <begin position="1"/>
        <end position="27"/>
    </location>
</feature>